<evidence type="ECO:0000313" key="2">
    <source>
        <dbReference type="Proteomes" id="UP000789702"/>
    </source>
</evidence>
<keyword evidence="2" id="KW-1185">Reference proteome</keyword>
<dbReference type="Proteomes" id="UP000789702">
    <property type="component" value="Unassembled WGS sequence"/>
</dbReference>
<dbReference type="EMBL" id="CAJVPU010001903">
    <property type="protein sequence ID" value="CAG8491338.1"/>
    <property type="molecule type" value="Genomic_DNA"/>
</dbReference>
<name>A0ACA9KUR2_9GLOM</name>
<accession>A0ACA9KUR2</accession>
<organism evidence="1 2">
    <name type="scientific">Dentiscutata heterogama</name>
    <dbReference type="NCBI Taxonomy" id="1316150"/>
    <lineage>
        <taxon>Eukaryota</taxon>
        <taxon>Fungi</taxon>
        <taxon>Fungi incertae sedis</taxon>
        <taxon>Mucoromycota</taxon>
        <taxon>Glomeromycotina</taxon>
        <taxon>Glomeromycetes</taxon>
        <taxon>Diversisporales</taxon>
        <taxon>Gigasporaceae</taxon>
        <taxon>Dentiscutata</taxon>
    </lineage>
</organism>
<gene>
    <name evidence="1" type="ORF">DHETER_LOCUS2568</name>
</gene>
<proteinExistence type="predicted"/>
<sequence length="72" mass="9086">MQEINYEYDQYNTKEFFRDEDKLEILINQLSKNDYLSASKYICIEDTVYKKRNVYSRFEQNLLKWLVRFRER</sequence>
<protein>
    <submittedName>
        <fullName evidence="1">584_t:CDS:1</fullName>
    </submittedName>
</protein>
<evidence type="ECO:0000313" key="1">
    <source>
        <dbReference type="EMBL" id="CAG8491338.1"/>
    </source>
</evidence>
<reference evidence="1" key="1">
    <citation type="submission" date="2021-06" db="EMBL/GenBank/DDBJ databases">
        <authorList>
            <person name="Kallberg Y."/>
            <person name="Tangrot J."/>
            <person name="Rosling A."/>
        </authorList>
    </citation>
    <scope>NUCLEOTIDE SEQUENCE</scope>
    <source>
        <strain evidence="1">IL203A</strain>
    </source>
</reference>
<comment type="caution">
    <text evidence="1">The sequence shown here is derived from an EMBL/GenBank/DDBJ whole genome shotgun (WGS) entry which is preliminary data.</text>
</comment>